<evidence type="ECO:0000256" key="1">
    <source>
        <dbReference type="SAM" id="Phobius"/>
    </source>
</evidence>
<keyword evidence="1" id="KW-0472">Membrane</keyword>
<keyword evidence="1" id="KW-1133">Transmembrane helix</keyword>
<evidence type="ECO:0000313" key="3">
    <source>
        <dbReference type="EMBL" id="TCN23939.1"/>
    </source>
</evidence>
<keyword evidence="1" id="KW-0812">Transmembrane</keyword>
<proteinExistence type="predicted"/>
<dbReference type="InterPro" id="IPR009996">
    <property type="entry name" value="YycH"/>
</dbReference>
<dbReference type="Proteomes" id="UP000295689">
    <property type="component" value="Unassembled WGS sequence"/>
</dbReference>
<dbReference type="Pfam" id="PF07435">
    <property type="entry name" value="YycH"/>
    <property type="match status" value="1"/>
</dbReference>
<feature type="domain" description="Regulatory protein YycH" evidence="2">
    <location>
        <begin position="4"/>
        <end position="426"/>
    </location>
</feature>
<dbReference type="EMBL" id="SLVV01000008">
    <property type="protein sequence ID" value="TCN23939.1"/>
    <property type="molecule type" value="Genomic_DNA"/>
</dbReference>
<organism evidence="3 4">
    <name type="scientific">Mesobacillus foraminis</name>
    <dbReference type="NCBI Taxonomy" id="279826"/>
    <lineage>
        <taxon>Bacteria</taxon>
        <taxon>Bacillati</taxon>
        <taxon>Bacillota</taxon>
        <taxon>Bacilli</taxon>
        <taxon>Bacillales</taxon>
        <taxon>Bacillaceae</taxon>
        <taxon>Mesobacillus</taxon>
    </lineage>
</organism>
<dbReference type="CDD" id="cd15787">
    <property type="entry name" value="YycH_N"/>
    <property type="match status" value="1"/>
</dbReference>
<keyword evidence="4" id="KW-1185">Reference proteome</keyword>
<reference evidence="3 4" key="1">
    <citation type="journal article" date="2015" name="Stand. Genomic Sci.">
        <title>Genomic Encyclopedia of Bacterial and Archaeal Type Strains, Phase III: the genomes of soil and plant-associated and newly described type strains.</title>
        <authorList>
            <person name="Whitman W.B."/>
            <person name="Woyke T."/>
            <person name="Klenk H.P."/>
            <person name="Zhou Y."/>
            <person name="Lilburn T.G."/>
            <person name="Beck B.J."/>
            <person name="De Vos P."/>
            <person name="Vandamme P."/>
            <person name="Eisen J.A."/>
            <person name="Garrity G."/>
            <person name="Hugenholtz P."/>
            <person name="Kyrpides N.C."/>
        </authorList>
    </citation>
    <scope>NUCLEOTIDE SEQUENCE [LARGE SCALE GENOMIC DNA]</scope>
    <source>
        <strain evidence="3 4">CV53</strain>
    </source>
</reference>
<sequence>MTYENIKTAILTILIVLGGVLTWNIWTFQPEYEIIENENTVNEVNIGSKREIKRIVKPHQVIFHTGGKDYGTNNIVVIDRVTAMASKWKYYDVKKSSESSSQLNKRFSQDNQTEIIFPDEVPIDLYKKVLNFEDQNIPKFEFDRIIIDAKTGQREEGSIYFYSSKNQEAYISNVSVSAINEFSKEFQDEAASFNPYFPHKMSGGKTVYLPVNQTKMVKYTYYRNNIDPDELKEALFRDPSFVQKSVVQDGEEYADEASKMTVDNNTNMIDYVNPFRENDAVIGTTNLVQKSIDFVNDHSGWTDNYRYVYKDDFNQKVVFRMYSSEGYPIFNQLGMSEISQTWGPKDISRYERPNFHLELPLNPEMNMVTLPSGEEALEILKQKTDLKPELIKDISPGYYMKKDPDDSSLIFLEPGWFYNYDDEWRELLLDGEVR</sequence>
<gene>
    <name evidence="3" type="ORF">EV146_10841</name>
</gene>
<name>A0A4R2BDN2_9BACI</name>
<accession>A0A4R2BDN2</accession>
<evidence type="ECO:0000259" key="2">
    <source>
        <dbReference type="Pfam" id="PF07435"/>
    </source>
</evidence>
<dbReference type="InterPro" id="IPR042274">
    <property type="entry name" value="YycH/YycI_2"/>
</dbReference>
<comment type="caution">
    <text evidence="3">The sequence shown here is derived from an EMBL/GenBank/DDBJ whole genome shotgun (WGS) entry which is preliminary data.</text>
</comment>
<evidence type="ECO:0000313" key="4">
    <source>
        <dbReference type="Proteomes" id="UP000295689"/>
    </source>
</evidence>
<dbReference type="Gene3D" id="3.10.450.310">
    <property type="match status" value="1"/>
</dbReference>
<feature type="transmembrane region" description="Helical" evidence="1">
    <location>
        <begin position="9"/>
        <end position="26"/>
    </location>
</feature>
<dbReference type="Gene3D" id="3.30.310.160">
    <property type="entry name" value="YycH protein, domain 2"/>
    <property type="match status" value="1"/>
</dbReference>
<dbReference type="RefSeq" id="WP_132007795.1">
    <property type="nucleotide sequence ID" value="NZ_JABUHM010000007.1"/>
</dbReference>
<protein>
    <submittedName>
        <fullName evidence="3">Regulatory protein YycH of two-component signal transduction system YycFG</fullName>
    </submittedName>
</protein>
<dbReference type="AlphaFoldDB" id="A0A4R2BDN2"/>